<dbReference type="InterPro" id="IPR006357">
    <property type="entry name" value="HAD-SF_hydro_IIA"/>
</dbReference>
<comment type="cofactor">
    <cofactor evidence="1">
        <name>Mg(2+)</name>
        <dbReference type="ChEBI" id="CHEBI:18420"/>
    </cofactor>
</comment>
<dbReference type="AlphaFoldDB" id="A0A497XTF8"/>
<keyword evidence="6" id="KW-0378">Hydrolase</keyword>
<dbReference type="RefSeq" id="WP_121009454.1">
    <property type="nucleotide sequence ID" value="NZ_RCCJ01000001.1"/>
</dbReference>
<dbReference type="Pfam" id="PF13242">
    <property type="entry name" value="Hydrolase_like"/>
    <property type="match status" value="1"/>
</dbReference>
<dbReference type="GO" id="GO:0046872">
    <property type="term" value="F:metal ion binding"/>
    <property type="evidence" value="ECO:0007669"/>
    <property type="project" value="UniProtKB-KW"/>
</dbReference>
<keyword evidence="4" id="KW-0460">Magnesium</keyword>
<dbReference type="InterPro" id="IPR023214">
    <property type="entry name" value="HAD_sf"/>
</dbReference>
<evidence type="ECO:0000313" key="7">
    <source>
        <dbReference type="Proteomes" id="UP000267841"/>
    </source>
</evidence>
<dbReference type="PANTHER" id="PTHR19288:SF46">
    <property type="entry name" value="HALOACID DEHALOGENASE-LIKE HYDROLASE DOMAIN-CONTAINING PROTEIN 2"/>
    <property type="match status" value="1"/>
</dbReference>
<evidence type="ECO:0000256" key="2">
    <source>
        <dbReference type="ARBA" id="ARBA00007958"/>
    </source>
</evidence>
<dbReference type="Proteomes" id="UP000267841">
    <property type="component" value="Unassembled WGS sequence"/>
</dbReference>
<name>A0A497XTF8_9AQUI</name>
<evidence type="ECO:0000256" key="3">
    <source>
        <dbReference type="ARBA" id="ARBA00022723"/>
    </source>
</evidence>
<dbReference type="InterPro" id="IPR036412">
    <property type="entry name" value="HAD-like_sf"/>
</dbReference>
<dbReference type="NCBIfam" id="TIGR01460">
    <property type="entry name" value="HAD-SF-IIA"/>
    <property type="match status" value="1"/>
</dbReference>
<keyword evidence="7" id="KW-1185">Reference proteome</keyword>
<sequence>MKAIKGLLLDIDGVLYVGERPIPGAIESLRKLRERFKVRFITNTTRKPTSEVVKKLKKMGFDVYKDEVFTALAATASFLRERNAKAFFLLTDEAMEEVKDLMGEPPEYVVVGDAHYNFNYDNLNRAFRYLTDGAKLITAAKNRYFKDRDGKLSLDAGPFVKALEFASGKRAKVIGKPSREFFLSAVRSMDLTPQECAVVGDDIEADVLGGMKVGLHGVLVRTGKFRDTDLKKGKPDLLIESIAELSRIFR</sequence>
<dbReference type="PANTHER" id="PTHR19288">
    <property type="entry name" value="4-NITROPHENYLPHOSPHATASE-RELATED"/>
    <property type="match status" value="1"/>
</dbReference>
<dbReference type="NCBIfam" id="TIGR01458">
    <property type="entry name" value="HAD-SF-IIA-hyp3"/>
    <property type="match status" value="1"/>
</dbReference>
<dbReference type="EMBL" id="RCCJ01000001">
    <property type="protein sequence ID" value="RLJ70213.1"/>
    <property type="molecule type" value="Genomic_DNA"/>
</dbReference>
<evidence type="ECO:0000256" key="4">
    <source>
        <dbReference type="ARBA" id="ARBA00022842"/>
    </source>
</evidence>
<organism evidence="6 7">
    <name type="scientific">Hydrogenivirga caldilitoris</name>
    <dbReference type="NCBI Taxonomy" id="246264"/>
    <lineage>
        <taxon>Bacteria</taxon>
        <taxon>Pseudomonadati</taxon>
        <taxon>Aquificota</taxon>
        <taxon>Aquificia</taxon>
        <taxon>Aquificales</taxon>
        <taxon>Aquificaceae</taxon>
        <taxon>Hydrogenivirga</taxon>
    </lineage>
</organism>
<keyword evidence="3" id="KW-0479">Metal-binding</keyword>
<dbReference type="SUPFAM" id="SSF56784">
    <property type="entry name" value="HAD-like"/>
    <property type="match status" value="1"/>
</dbReference>
<comment type="similarity">
    <text evidence="2">Belongs to the HAD-like hydrolase superfamily.</text>
</comment>
<protein>
    <recommendedName>
        <fullName evidence="5">Haloacid dehalogenase-like hydrolase domain-containing protein 2</fullName>
    </recommendedName>
</protein>
<dbReference type="OrthoDB" id="9810101at2"/>
<gene>
    <name evidence="6" type="ORF">BCF55_0479</name>
</gene>
<proteinExistence type="inferred from homology"/>
<dbReference type="Pfam" id="PF13344">
    <property type="entry name" value="Hydrolase_6"/>
    <property type="match status" value="1"/>
</dbReference>
<comment type="caution">
    <text evidence="6">The sequence shown here is derived from an EMBL/GenBank/DDBJ whole genome shotgun (WGS) entry which is preliminary data.</text>
</comment>
<dbReference type="Gene3D" id="3.40.50.1000">
    <property type="entry name" value="HAD superfamily/HAD-like"/>
    <property type="match status" value="2"/>
</dbReference>
<dbReference type="GO" id="GO:0005737">
    <property type="term" value="C:cytoplasm"/>
    <property type="evidence" value="ECO:0007669"/>
    <property type="project" value="TreeGrafter"/>
</dbReference>
<dbReference type="GO" id="GO:0016791">
    <property type="term" value="F:phosphatase activity"/>
    <property type="evidence" value="ECO:0007669"/>
    <property type="project" value="InterPro"/>
</dbReference>
<evidence type="ECO:0000256" key="5">
    <source>
        <dbReference type="ARBA" id="ARBA00039666"/>
    </source>
</evidence>
<reference evidence="6 7" key="1">
    <citation type="submission" date="2018-10" db="EMBL/GenBank/DDBJ databases">
        <title>Genomic Encyclopedia of Archaeal and Bacterial Type Strains, Phase II (KMG-II): from individual species to whole genera.</title>
        <authorList>
            <person name="Goeker M."/>
        </authorList>
    </citation>
    <scope>NUCLEOTIDE SEQUENCE [LARGE SCALE GENOMIC DNA]</scope>
    <source>
        <strain evidence="6 7">DSM 16510</strain>
    </source>
</reference>
<dbReference type="InterPro" id="IPR006355">
    <property type="entry name" value="LHPP/HDHD2"/>
</dbReference>
<evidence type="ECO:0000313" key="6">
    <source>
        <dbReference type="EMBL" id="RLJ70213.1"/>
    </source>
</evidence>
<evidence type="ECO:0000256" key="1">
    <source>
        <dbReference type="ARBA" id="ARBA00001946"/>
    </source>
</evidence>
<accession>A0A497XTF8</accession>